<dbReference type="AlphaFoldDB" id="A0A1I2AME3"/>
<proteinExistence type="predicted"/>
<keyword evidence="2" id="KW-1185">Reference proteome</keyword>
<accession>A0A1I2AME3</accession>
<dbReference type="GO" id="GO:0016788">
    <property type="term" value="F:hydrolase activity, acting on ester bonds"/>
    <property type="evidence" value="ECO:0007669"/>
    <property type="project" value="UniProtKB-ARBA"/>
</dbReference>
<organism evidence="1 2">
    <name type="scientific">Sulfitobacter brevis</name>
    <dbReference type="NCBI Taxonomy" id="74348"/>
    <lineage>
        <taxon>Bacteria</taxon>
        <taxon>Pseudomonadati</taxon>
        <taxon>Pseudomonadota</taxon>
        <taxon>Alphaproteobacteria</taxon>
        <taxon>Rhodobacterales</taxon>
        <taxon>Roseobacteraceae</taxon>
        <taxon>Sulfitobacter</taxon>
    </lineage>
</organism>
<dbReference type="InterPro" id="IPR036514">
    <property type="entry name" value="SGNH_hydro_sf"/>
</dbReference>
<dbReference type="STRING" id="74348.SAMN04488523_107133"/>
<dbReference type="Gene3D" id="3.40.50.1110">
    <property type="entry name" value="SGNH hydrolase"/>
    <property type="match status" value="1"/>
</dbReference>
<sequence>MPPLTRGLALACLAAAGAGLAYGPVNRLVTRRQMQALYTNPLTKPEAAMQVFHLGHSLVGRDMPAMLAQLCGPAHRYHSQLGWGTSLKQHWEPGAVIQGFAQENAHPHFRDAHEAIGSGEYDAVVLTEMVEIRDAIRHHDSAEYLTRWAALAQDANPETRIYLYETWHHTNDADGWMTRIEHDLPAYWQGAVKYPAMRATGAPIHLIPAGQVMAAFVRAVERAGGVEGISSLHDLFAKAEDGMPDTIHFNDLGAYLVALTHYAVIHHRDPRGLPFALRRADGTAAVAPSAAASALMQRTVWQVVTQMPETGVAA</sequence>
<dbReference type="Proteomes" id="UP000198977">
    <property type="component" value="Unassembled WGS sequence"/>
</dbReference>
<gene>
    <name evidence="1" type="ORF">SAMN04488523_107133</name>
</gene>
<evidence type="ECO:0000313" key="2">
    <source>
        <dbReference type="Proteomes" id="UP000198977"/>
    </source>
</evidence>
<dbReference type="RefSeq" id="WP_245766339.1">
    <property type="nucleotide sequence ID" value="NZ_FOMW01000007.1"/>
</dbReference>
<name>A0A1I2AME3_9RHOB</name>
<reference evidence="1 2" key="1">
    <citation type="submission" date="2016-10" db="EMBL/GenBank/DDBJ databases">
        <authorList>
            <person name="de Groot N.N."/>
        </authorList>
    </citation>
    <scope>NUCLEOTIDE SEQUENCE [LARGE SCALE GENOMIC DNA]</scope>
    <source>
        <strain evidence="1 2">DSM 11443</strain>
    </source>
</reference>
<evidence type="ECO:0000313" key="1">
    <source>
        <dbReference type="EMBL" id="SFE45072.1"/>
    </source>
</evidence>
<protein>
    <submittedName>
        <fullName evidence="1">Uncharacterized protein</fullName>
    </submittedName>
</protein>
<dbReference type="EMBL" id="FOMW01000007">
    <property type="protein sequence ID" value="SFE45072.1"/>
    <property type="molecule type" value="Genomic_DNA"/>
</dbReference>